<accession>A0ABN1Q723</accession>
<keyword evidence="2" id="KW-1185">Reference proteome</keyword>
<evidence type="ECO:0000313" key="1">
    <source>
        <dbReference type="EMBL" id="GAA0938590.1"/>
    </source>
</evidence>
<evidence type="ECO:0000313" key="2">
    <source>
        <dbReference type="Proteomes" id="UP001500418"/>
    </source>
</evidence>
<comment type="caution">
    <text evidence="1">The sequence shown here is derived from an EMBL/GenBank/DDBJ whole genome shotgun (WGS) entry which is preliminary data.</text>
</comment>
<reference evidence="1 2" key="1">
    <citation type="journal article" date="2019" name="Int. J. Syst. Evol. Microbiol.">
        <title>The Global Catalogue of Microorganisms (GCM) 10K type strain sequencing project: providing services to taxonomists for standard genome sequencing and annotation.</title>
        <authorList>
            <consortium name="The Broad Institute Genomics Platform"/>
            <consortium name="The Broad Institute Genome Sequencing Center for Infectious Disease"/>
            <person name="Wu L."/>
            <person name="Ma J."/>
        </authorList>
    </citation>
    <scope>NUCLEOTIDE SEQUENCE [LARGE SCALE GENOMIC DNA]</scope>
    <source>
        <strain evidence="1 2">JCM 11444</strain>
    </source>
</reference>
<dbReference type="EMBL" id="BAAAID010000034">
    <property type="protein sequence ID" value="GAA0938590.1"/>
    <property type="molecule type" value="Genomic_DNA"/>
</dbReference>
<protein>
    <submittedName>
        <fullName evidence="1">Uncharacterized protein</fullName>
    </submittedName>
</protein>
<gene>
    <name evidence="1" type="ORF">GCM10009575_051600</name>
</gene>
<sequence length="46" mass="4980">MRTASGLEGALRAEVDAEVRFDAGSRGAYATDSFDEMTERPGWGSR</sequence>
<name>A0ABN1Q723_9ACTN</name>
<organism evidence="1 2">
    <name type="scientific">Streptomyces rhizosphaericus</name>
    <dbReference type="NCBI Taxonomy" id="114699"/>
    <lineage>
        <taxon>Bacteria</taxon>
        <taxon>Bacillati</taxon>
        <taxon>Actinomycetota</taxon>
        <taxon>Actinomycetes</taxon>
        <taxon>Kitasatosporales</taxon>
        <taxon>Streptomycetaceae</taxon>
        <taxon>Streptomyces</taxon>
        <taxon>Streptomyces violaceusniger group</taxon>
    </lineage>
</organism>
<proteinExistence type="predicted"/>
<dbReference type="Proteomes" id="UP001500418">
    <property type="component" value="Unassembled WGS sequence"/>
</dbReference>